<dbReference type="EMBL" id="PIFK01000170">
    <property type="protein sequence ID" value="PTP11728.1"/>
    <property type="molecule type" value="Genomic_DNA"/>
</dbReference>
<organism evidence="1 2">
    <name type="scientific">Vibrio splendidus</name>
    <dbReference type="NCBI Taxonomy" id="29497"/>
    <lineage>
        <taxon>Bacteria</taxon>
        <taxon>Pseudomonadati</taxon>
        <taxon>Pseudomonadota</taxon>
        <taxon>Gammaproteobacteria</taxon>
        <taxon>Vibrionales</taxon>
        <taxon>Vibrionaceae</taxon>
        <taxon>Vibrio</taxon>
    </lineage>
</organism>
<dbReference type="SUPFAM" id="SSF116960">
    <property type="entry name" value="YfbU-like"/>
    <property type="match status" value="1"/>
</dbReference>
<dbReference type="Pfam" id="PF03887">
    <property type="entry name" value="YfbU"/>
    <property type="match status" value="1"/>
</dbReference>
<evidence type="ECO:0000313" key="1">
    <source>
        <dbReference type="EMBL" id="PTP11728.1"/>
    </source>
</evidence>
<dbReference type="InterPro" id="IPR005587">
    <property type="entry name" value="UPF0304_YfbU"/>
</dbReference>
<comment type="caution">
    <text evidence="1">The sequence shown here is derived from an EMBL/GenBank/DDBJ whole genome shotgun (WGS) entry which is preliminary data.</text>
</comment>
<dbReference type="Gene3D" id="1.10.3190.10">
    <property type="entry name" value="yfbu gene product, domain 2"/>
    <property type="match status" value="1"/>
</dbReference>
<dbReference type="AlphaFoldDB" id="A0A2T5DXA5"/>
<accession>A0A2T5DXA5</accession>
<proteinExistence type="predicted"/>
<protein>
    <recommendedName>
        <fullName evidence="3">YfbU family protein</fullName>
    </recommendedName>
</protein>
<evidence type="ECO:0008006" key="3">
    <source>
        <dbReference type="Google" id="ProtNLM"/>
    </source>
</evidence>
<dbReference type="Proteomes" id="UP000244197">
    <property type="component" value="Unassembled WGS sequence"/>
</dbReference>
<evidence type="ECO:0000313" key="2">
    <source>
        <dbReference type="Proteomes" id="UP000244197"/>
    </source>
</evidence>
<name>A0A2T5DXA5_VIBSP</name>
<dbReference type="RefSeq" id="WP_108188534.1">
    <property type="nucleotide sequence ID" value="NZ_PIFK01000170.1"/>
</dbReference>
<gene>
    <name evidence="1" type="ORF">CWO07_26755</name>
</gene>
<sequence length="178" mass="20101">MNLTKEQKLMTLLLCDIHKSLGIKDSLDASLIQDAIIGGHDWALEWELDGQLIPVESISKDVVSFVTDVLDMYSILEGSFARLSKEEKEKIKQEASPFGDSISFPGFDGNNECEHMSVCNFLITKMDRFSEFDDRARLNSHYPTVQTSQRMLSVFLPLRTFPLSAEQIVMVLKAKAHS</sequence>
<dbReference type="InterPro" id="IPR023146">
    <property type="entry name" value="YfbU_alpha-helical_sf"/>
</dbReference>
<reference evidence="1 2" key="1">
    <citation type="submission" date="2017-11" db="EMBL/GenBank/DDBJ databases">
        <title>Population delineation of vibrios coincides with oyster pathogenicity.</title>
        <authorList>
            <person name="Bruto M."/>
            <person name="Labreuche Y."/>
            <person name="James A."/>
            <person name="Piel D."/>
            <person name="Chenivesse S."/>
            <person name="Petton B."/>
            <person name="Polz M.F."/>
            <person name="Le Roux F."/>
        </authorList>
    </citation>
    <scope>NUCLEOTIDE SEQUENCE [LARGE SCALE GENOMIC DNA]</scope>
    <source>
        <strain evidence="1 2">FF_144</strain>
    </source>
</reference>